<dbReference type="EMBL" id="NXLQ01000002">
    <property type="protein sequence ID" value="RDU67027.1"/>
    <property type="molecule type" value="Genomic_DNA"/>
</dbReference>
<keyword evidence="2" id="KW-1185">Reference proteome</keyword>
<dbReference type="AlphaFoldDB" id="A0A3D8IP10"/>
<sequence>MMRAKKSFCTQRAFLKNLNKCGDNKECIKEILNKRTFAIRGLKSSDKNNPNPYFMTEEIISLKNGEGKCLGGTICEISIIGFGNGASQGCNIGVQGSFGYIDKFGIALYGGFEGLNVKKISKSQAMREIPFVDSIEEFESGDFHGASSAIKVLKFDDDFILFGIEGEGCGAYCTQFSSEKYFEIETLQVANLDSKKLLAKFINDDFCSKGFDKKDNYSANDNPKQCYKSIKEAEQYFFSSQFRNAFGSKPIYLKSVDLWFDTHKGKLLTSEEFENLITDTPALRAMLTKAMEREFCPENKEDYNDDEYPICKMGDEAQECYFGHDDFNEVCGLLKKQVNFEKNSLAMEFNFPHVIRSQNTIIYFDYEILKPYAKGTLKQIIESNGG</sequence>
<dbReference type="RefSeq" id="WP_115542322.1">
    <property type="nucleotide sequence ID" value="NZ_NXLQ01000002.1"/>
</dbReference>
<organism evidence="1 2">
    <name type="scientific">Helicobacter didelphidarum</name>
    <dbReference type="NCBI Taxonomy" id="2040648"/>
    <lineage>
        <taxon>Bacteria</taxon>
        <taxon>Pseudomonadati</taxon>
        <taxon>Campylobacterota</taxon>
        <taxon>Epsilonproteobacteria</taxon>
        <taxon>Campylobacterales</taxon>
        <taxon>Helicobacteraceae</taxon>
        <taxon>Helicobacter</taxon>
    </lineage>
</organism>
<comment type="caution">
    <text evidence="1">The sequence shown here is derived from an EMBL/GenBank/DDBJ whole genome shotgun (WGS) entry which is preliminary data.</text>
</comment>
<evidence type="ECO:0000313" key="1">
    <source>
        <dbReference type="EMBL" id="RDU67027.1"/>
    </source>
</evidence>
<dbReference type="Proteomes" id="UP000256379">
    <property type="component" value="Unassembled WGS sequence"/>
</dbReference>
<proteinExistence type="predicted"/>
<protein>
    <submittedName>
        <fullName evidence="1">Uncharacterized protein</fullName>
    </submittedName>
</protein>
<name>A0A3D8IP10_9HELI</name>
<accession>A0A3D8IP10</accession>
<gene>
    <name evidence="1" type="ORF">CQA53_01830</name>
</gene>
<evidence type="ECO:0000313" key="2">
    <source>
        <dbReference type="Proteomes" id="UP000256379"/>
    </source>
</evidence>
<reference evidence="1 2" key="1">
    <citation type="submission" date="2018-04" db="EMBL/GenBank/DDBJ databases">
        <title>Novel Campyloabacter and Helicobacter Species and Strains.</title>
        <authorList>
            <person name="Mannion A.J."/>
            <person name="Shen Z."/>
            <person name="Fox J.G."/>
        </authorList>
    </citation>
    <scope>NUCLEOTIDE SEQUENCE [LARGE SCALE GENOMIC DNA]</scope>
    <source>
        <strain evidence="1 2">MIT 17-337</strain>
    </source>
</reference>